<dbReference type="InterPro" id="IPR042047">
    <property type="entry name" value="SleB_dom1"/>
</dbReference>
<dbReference type="InterPro" id="IPR011105">
    <property type="entry name" value="Cell_wall_hydrolase_SleB"/>
</dbReference>
<accession>A0A225NGB9</accession>
<dbReference type="GO" id="GO:0016787">
    <property type="term" value="F:hydrolase activity"/>
    <property type="evidence" value="ECO:0007669"/>
    <property type="project" value="InterPro"/>
</dbReference>
<dbReference type="AlphaFoldDB" id="A0A225NGB9"/>
<dbReference type="Gene3D" id="1.10.10.2520">
    <property type="entry name" value="Cell wall hydrolase SleB, domain 1"/>
    <property type="match status" value="1"/>
</dbReference>
<comment type="caution">
    <text evidence="3">The sequence shown here is derived from an EMBL/GenBank/DDBJ whole genome shotgun (WGS) entry which is preliminary data.</text>
</comment>
<evidence type="ECO:0000313" key="3">
    <source>
        <dbReference type="EMBL" id="OWU72618.1"/>
    </source>
</evidence>
<feature type="domain" description="Cell wall hydrolase SleB" evidence="2">
    <location>
        <begin position="100"/>
        <end position="209"/>
    </location>
</feature>
<reference evidence="3 4" key="1">
    <citation type="submission" date="2013-04" db="EMBL/GenBank/DDBJ databases">
        <title>Oceanicola sp. 22II1-22F33 Genome Sequencing.</title>
        <authorList>
            <person name="Lai Q."/>
            <person name="Li G."/>
            <person name="Shao Z."/>
        </authorList>
    </citation>
    <scope>NUCLEOTIDE SEQUENCE [LARGE SCALE GENOMIC DNA]</scope>
    <source>
        <strain evidence="3 4">22II1-22F33</strain>
    </source>
</reference>
<protein>
    <recommendedName>
        <fullName evidence="2">Cell wall hydrolase SleB domain-containing protein</fullName>
    </recommendedName>
</protein>
<keyword evidence="1" id="KW-0732">Signal</keyword>
<sequence>MLACILGLSPVVAFAADAELKALMNQERTRLMALPTGHVAGLVSAPGGGAATAKGRAARNGLSDVQSVEFSRNWVDALPEADGGKDWACLSEALYFEARGETVKGQFAVAEVILNRVESGRFPNSVCGVIHQGTGKRYQCQFTYTCDGRAEHIAEPAAYDRVAKVARLILDGKSQALTDGATHYHTTNVNPRWARVYKRTAKIGVHLFYRDNYRTADNS</sequence>
<organism evidence="3 4">
    <name type="scientific">Marinibacterium profundimaris</name>
    <dbReference type="NCBI Taxonomy" id="1679460"/>
    <lineage>
        <taxon>Bacteria</taxon>
        <taxon>Pseudomonadati</taxon>
        <taxon>Pseudomonadota</taxon>
        <taxon>Alphaproteobacteria</taxon>
        <taxon>Rhodobacterales</taxon>
        <taxon>Paracoccaceae</taxon>
        <taxon>Marinibacterium</taxon>
    </lineage>
</organism>
<evidence type="ECO:0000256" key="1">
    <source>
        <dbReference type="SAM" id="SignalP"/>
    </source>
</evidence>
<dbReference type="EMBL" id="AQQR01000006">
    <property type="protein sequence ID" value="OWU72618.1"/>
    <property type="molecule type" value="Genomic_DNA"/>
</dbReference>
<feature type="signal peptide" evidence="1">
    <location>
        <begin position="1"/>
        <end position="15"/>
    </location>
</feature>
<dbReference type="Pfam" id="PF07486">
    <property type="entry name" value="Hydrolase_2"/>
    <property type="match status" value="1"/>
</dbReference>
<name>A0A225NGB9_9RHOB</name>
<gene>
    <name evidence="3" type="ORF">ATO3_16250</name>
</gene>
<evidence type="ECO:0000259" key="2">
    <source>
        <dbReference type="Pfam" id="PF07486"/>
    </source>
</evidence>
<dbReference type="Proteomes" id="UP000215377">
    <property type="component" value="Unassembled WGS sequence"/>
</dbReference>
<evidence type="ECO:0000313" key="4">
    <source>
        <dbReference type="Proteomes" id="UP000215377"/>
    </source>
</evidence>
<keyword evidence="4" id="KW-1185">Reference proteome</keyword>
<proteinExistence type="predicted"/>
<feature type="chain" id="PRO_5012601293" description="Cell wall hydrolase SleB domain-containing protein" evidence="1">
    <location>
        <begin position="16"/>
        <end position="219"/>
    </location>
</feature>